<dbReference type="PANTHER" id="PTHR15157">
    <property type="entry name" value="UV RADIATION RESISTANCE-ASSOCIATED GENE PROTEIN"/>
    <property type="match status" value="1"/>
</dbReference>
<dbReference type="GO" id="GO:0035493">
    <property type="term" value="P:SNARE complex assembly"/>
    <property type="evidence" value="ECO:0007669"/>
    <property type="project" value="TreeGrafter"/>
</dbReference>
<sequence length="480" mass="50273">MLDAAIADANEDETALMAAIAEEEAAIAKHLISIQSKKQSVQTLVTNISRTGKESTVVKREAEQHARMLGRDRVRCRSLQMKLLSDLQSIYPIRCAVGVSSQSSMNAKQRQADAVGTESGTLIPGGPNHASRSRSASGDVAVNVGVDVDGHQHTSSAANAESVDVHRMNMNMNTSMNTDGNASAGAAYTSVPKAANTVSDASMNQSGSERMPVSPVAASRSGASTSVSTKRNLHNDFIDGGNATSANASIGKTVNHEAHARDGQLASHHHDDNDHVHIHTSANESGAYIIPTIRGLRTPPRSNHAAVANSGRAAYSHSTGVMDNAQTLGQMPPPPSSSAAAAAAAAATKKAAITTKTGTKSTATSTASTAAASTPISDEEASAALGFTCHAILLVSKYLSVPLRHRIIHNSSRSGIMVDKGTMLPLFVARSVNRDELDEALSLLHSNVDTIASSRGINVFGDWHILEKLNVIIGHELRML</sequence>
<feature type="compositionally biased region" description="Low complexity" evidence="2">
    <location>
        <begin position="353"/>
        <end position="374"/>
    </location>
</feature>
<feature type="region of interest" description="Disordered" evidence="2">
    <location>
        <begin position="353"/>
        <end position="375"/>
    </location>
</feature>
<proteinExistence type="predicted"/>
<dbReference type="AlphaFoldDB" id="A0A7R9WYK5"/>
<organism evidence="3">
    <name type="scientific">Craspedostauros australis</name>
    <dbReference type="NCBI Taxonomy" id="1486917"/>
    <lineage>
        <taxon>Eukaryota</taxon>
        <taxon>Sar</taxon>
        <taxon>Stramenopiles</taxon>
        <taxon>Ochrophyta</taxon>
        <taxon>Bacillariophyta</taxon>
        <taxon>Bacillariophyceae</taxon>
        <taxon>Bacillariophycidae</taxon>
        <taxon>Naviculales</taxon>
        <taxon>Naviculaceae</taxon>
        <taxon>Craspedostauros</taxon>
    </lineage>
</organism>
<protein>
    <submittedName>
        <fullName evidence="3">Uncharacterized protein</fullName>
    </submittedName>
</protein>
<dbReference type="GO" id="GO:0000149">
    <property type="term" value="F:SNARE binding"/>
    <property type="evidence" value="ECO:0007669"/>
    <property type="project" value="TreeGrafter"/>
</dbReference>
<dbReference type="EMBL" id="HBEF01019525">
    <property type="protein sequence ID" value="CAD8339902.1"/>
    <property type="molecule type" value="Transcribed_RNA"/>
</dbReference>
<dbReference type="GO" id="GO:0000323">
    <property type="term" value="C:lytic vacuole"/>
    <property type="evidence" value="ECO:0007669"/>
    <property type="project" value="TreeGrafter"/>
</dbReference>
<gene>
    <name evidence="3" type="ORF">CAUS1442_LOCUS12035</name>
</gene>
<dbReference type="GO" id="GO:0005768">
    <property type="term" value="C:endosome"/>
    <property type="evidence" value="ECO:0007669"/>
    <property type="project" value="TreeGrafter"/>
</dbReference>
<name>A0A7R9WYK5_9STRA</name>
<evidence type="ECO:0000256" key="2">
    <source>
        <dbReference type="SAM" id="MobiDB-lite"/>
    </source>
</evidence>
<feature type="region of interest" description="Disordered" evidence="2">
    <location>
        <begin position="116"/>
        <end position="135"/>
    </location>
</feature>
<dbReference type="PANTHER" id="PTHR15157:SF5">
    <property type="entry name" value="UV RADIATION RESISTANCE-ASSOCIATED GENE PROTEIN"/>
    <property type="match status" value="1"/>
</dbReference>
<accession>A0A7R9WYK5</accession>
<reference evidence="3" key="1">
    <citation type="submission" date="2021-01" db="EMBL/GenBank/DDBJ databases">
        <authorList>
            <person name="Corre E."/>
            <person name="Pelletier E."/>
            <person name="Niang G."/>
            <person name="Scheremetjew M."/>
            <person name="Finn R."/>
            <person name="Kale V."/>
            <person name="Holt S."/>
            <person name="Cochrane G."/>
            <person name="Meng A."/>
            <person name="Brown T."/>
            <person name="Cohen L."/>
        </authorList>
    </citation>
    <scope>NUCLEOTIDE SEQUENCE</scope>
    <source>
        <strain evidence="3">CCMP3328</strain>
    </source>
</reference>
<feature type="region of interest" description="Disordered" evidence="2">
    <location>
        <begin position="202"/>
        <end position="228"/>
    </location>
</feature>
<keyword evidence="1" id="KW-0175">Coiled coil</keyword>
<evidence type="ECO:0000313" key="3">
    <source>
        <dbReference type="EMBL" id="CAD8339902.1"/>
    </source>
</evidence>
<evidence type="ECO:0000256" key="1">
    <source>
        <dbReference type="ARBA" id="ARBA00023054"/>
    </source>
</evidence>